<gene>
    <name evidence="1" type="ORF">LCGC14_0709490</name>
</gene>
<dbReference type="AlphaFoldDB" id="A0A0F9R0Z6"/>
<proteinExistence type="predicted"/>
<organism evidence="1">
    <name type="scientific">marine sediment metagenome</name>
    <dbReference type="NCBI Taxonomy" id="412755"/>
    <lineage>
        <taxon>unclassified sequences</taxon>
        <taxon>metagenomes</taxon>
        <taxon>ecological metagenomes</taxon>
    </lineage>
</organism>
<comment type="caution">
    <text evidence="1">The sequence shown here is derived from an EMBL/GenBank/DDBJ whole genome shotgun (WGS) entry which is preliminary data.</text>
</comment>
<accession>A0A0F9R0Z6</accession>
<reference evidence="1" key="1">
    <citation type="journal article" date="2015" name="Nature">
        <title>Complex archaea that bridge the gap between prokaryotes and eukaryotes.</title>
        <authorList>
            <person name="Spang A."/>
            <person name="Saw J.H."/>
            <person name="Jorgensen S.L."/>
            <person name="Zaremba-Niedzwiedzka K."/>
            <person name="Martijn J."/>
            <person name="Lind A.E."/>
            <person name="van Eijk R."/>
            <person name="Schleper C."/>
            <person name="Guy L."/>
            <person name="Ettema T.J."/>
        </authorList>
    </citation>
    <scope>NUCLEOTIDE SEQUENCE</scope>
</reference>
<name>A0A0F9R0Z6_9ZZZZ</name>
<protein>
    <submittedName>
        <fullName evidence="1">Uncharacterized protein</fullName>
    </submittedName>
</protein>
<dbReference type="EMBL" id="LAZR01001555">
    <property type="protein sequence ID" value="KKN42817.1"/>
    <property type="molecule type" value="Genomic_DNA"/>
</dbReference>
<evidence type="ECO:0000313" key="1">
    <source>
        <dbReference type="EMBL" id="KKN42817.1"/>
    </source>
</evidence>
<sequence length="82" mass="9241">MEASAQRSWAASVANVTNLRTLIPRLPRPAEFASLDWPHSPGWSLTHKDTTGELVRIFSPVWNPVWASVAMSVQDILWRDLT</sequence>